<gene>
    <name evidence="8" type="ORF">Bathy09g02080</name>
</gene>
<evidence type="ECO:0000256" key="1">
    <source>
        <dbReference type="ARBA" id="ARBA00004141"/>
    </source>
</evidence>
<evidence type="ECO:0000256" key="3">
    <source>
        <dbReference type="ARBA" id="ARBA00022692"/>
    </source>
</evidence>
<name>K8FF22_9CHLO</name>
<feature type="transmembrane region" description="Helical" evidence="6">
    <location>
        <begin position="83"/>
        <end position="101"/>
    </location>
</feature>
<organism evidence="8 9">
    <name type="scientific">Bathycoccus prasinos</name>
    <dbReference type="NCBI Taxonomy" id="41875"/>
    <lineage>
        <taxon>Eukaryota</taxon>
        <taxon>Viridiplantae</taxon>
        <taxon>Chlorophyta</taxon>
        <taxon>Mamiellophyceae</taxon>
        <taxon>Mamiellales</taxon>
        <taxon>Bathycoccaceae</taxon>
        <taxon>Bathycoccus</taxon>
    </lineage>
</organism>
<dbReference type="GO" id="GO:0046839">
    <property type="term" value="P:phospholipid dephosphorylation"/>
    <property type="evidence" value="ECO:0007669"/>
    <property type="project" value="TreeGrafter"/>
</dbReference>
<evidence type="ECO:0000256" key="2">
    <source>
        <dbReference type="ARBA" id="ARBA00008816"/>
    </source>
</evidence>
<reference evidence="8 9" key="1">
    <citation type="submission" date="2011-10" db="EMBL/GenBank/DDBJ databases">
        <authorList>
            <person name="Genoscope - CEA"/>
        </authorList>
    </citation>
    <scope>NUCLEOTIDE SEQUENCE [LARGE SCALE GENOMIC DNA]</scope>
    <source>
        <strain evidence="8 9">RCC 1105</strain>
    </source>
</reference>
<dbReference type="Pfam" id="PF01569">
    <property type="entry name" value="PAP2"/>
    <property type="match status" value="1"/>
</dbReference>
<dbReference type="SMART" id="SM00014">
    <property type="entry name" value="acidPPc"/>
    <property type="match status" value="1"/>
</dbReference>
<evidence type="ECO:0000313" key="8">
    <source>
        <dbReference type="EMBL" id="CCO66761.1"/>
    </source>
</evidence>
<dbReference type="AlphaFoldDB" id="K8FF22"/>
<dbReference type="InterPro" id="IPR036938">
    <property type="entry name" value="PAP2/HPO_sf"/>
</dbReference>
<dbReference type="InterPro" id="IPR000326">
    <property type="entry name" value="PAP2/HPO"/>
</dbReference>
<evidence type="ECO:0000313" key="9">
    <source>
        <dbReference type="Proteomes" id="UP000198341"/>
    </source>
</evidence>
<keyword evidence="9" id="KW-1185">Reference proteome</keyword>
<accession>K8FF22</accession>
<feature type="transmembrane region" description="Helical" evidence="6">
    <location>
        <begin position="163"/>
        <end position="183"/>
    </location>
</feature>
<dbReference type="OrthoDB" id="10030083at2759"/>
<comment type="similarity">
    <text evidence="2">Belongs to the PA-phosphatase related phosphoesterase family.</text>
</comment>
<keyword evidence="5 6" id="KW-0472">Membrane</keyword>
<dbReference type="GO" id="GO:0006644">
    <property type="term" value="P:phospholipid metabolic process"/>
    <property type="evidence" value="ECO:0007669"/>
    <property type="project" value="InterPro"/>
</dbReference>
<dbReference type="SUPFAM" id="SSF48317">
    <property type="entry name" value="Acid phosphatase/Vanadium-dependent haloperoxidase"/>
    <property type="match status" value="1"/>
</dbReference>
<dbReference type="GeneID" id="19013715"/>
<sequence>MNERYRVAFDIALLLILLSIGFSLEFAEPYEKFLNENLIYRLRYPMKKNSVPTAVLPFISIVFPLLCIFLCSKMDTSGRRARSTAASLGLLLSVAISFVFVNSVKQACGNYRPDFAARCWGSATADPVWKEYGKPDCGNLENESLLNDVRQGRRSFPSGHTSMSFSGLFYLSLYLMYYLKCFGGSRTNTERTEAFVWKVLISLAPLSVAVGVAITRIRDMWHHPEDVIVGSLLGAGTSAFAFSLQGFSVSDTNTSSNLSKYQRLNAEGVNDASLEDDNEEDERTNMAVRPSSMLNLNEM</sequence>
<dbReference type="EMBL" id="FO082270">
    <property type="protein sequence ID" value="CCO66761.1"/>
    <property type="molecule type" value="Genomic_DNA"/>
</dbReference>
<feature type="transmembrane region" description="Helical" evidence="6">
    <location>
        <begin position="195"/>
        <end position="215"/>
    </location>
</feature>
<dbReference type="GO" id="GO:0008195">
    <property type="term" value="F:phosphatidate phosphatase activity"/>
    <property type="evidence" value="ECO:0007669"/>
    <property type="project" value="TreeGrafter"/>
</dbReference>
<comment type="subcellular location">
    <subcellularLocation>
        <location evidence="1">Membrane</location>
        <topology evidence="1">Multi-pass membrane protein</topology>
    </subcellularLocation>
</comment>
<dbReference type="GO" id="GO:0016020">
    <property type="term" value="C:membrane"/>
    <property type="evidence" value="ECO:0007669"/>
    <property type="project" value="UniProtKB-SubCell"/>
</dbReference>
<evidence type="ECO:0000256" key="4">
    <source>
        <dbReference type="ARBA" id="ARBA00022989"/>
    </source>
</evidence>
<feature type="transmembrane region" description="Helical" evidence="6">
    <location>
        <begin position="51"/>
        <end position="71"/>
    </location>
</feature>
<dbReference type="PANTHER" id="PTHR10165:SF35">
    <property type="entry name" value="RE23632P"/>
    <property type="match status" value="1"/>
</dbReference>
<evidence type="ECO:0000256" key="5">
    <source>
        <dbReference type="ARBA" id="ARBA00023136"/>
    </source>
</evidence>
<dbReference type="PANTHER" id="PTHR10165">
    <property type="entry name" value="LIPID PHOSPHATE PHOSPHATASE"/>
    <property type="match status" value="1"/>
</dbReference>
<proteinExistence type="inferred from homology"/>
<dbReference type="STRING" id="41875.K8FF22"/>
<evidence type="ECO:0000259" key="7">
    <source>
        <dbReference type="SMART" id="SM00014"/>
    </source>
</evidence>
<protein>
    <recommendedName>
        <fullName evidence="7">Phosphatidic acid phosphatase type 2/haloperoxidase domain-containing protein</fullName>
    </recommendedName>
</protein>
<dbReference type="KEGG" id="bpg:Bathy09g02080"/>
<keyword evidence="4 6" id="KW-1133">Transmembrane helix</keyword>
<evidence type="ECO:0000256" key="6">
    <source>
        <dbReference type="SAM" id="Phobius"/>
    </source>
</evidence>
<dbReference type="Proteomes" id="UP000198341">
    <property type="component" value="Chromosome 9"/>
</dbReference>
<dbReference type="RefSeq" id="XP_007511201.1">
    <property type="nucleotide sequence ID" value="XM_007511139.1"/>
</dbReference>
<dbReference type="eggNOG" id="KOG3030">
    <property type="taxonomic scope" value="Eukaryota"/>
</dbReference>
<keyword evidence="3 6" id="KW-0812">Transmembrane</keyword>
<dbReference type="InterPro" id="IPR043216">
    <property type="entry name" value="PAP-like"/>
</dbReference>
<feature type="domain" description="Phosphatidic acid phosphatase type 2/haloperoxidase" evidence="7">
    <location>
        <begin position="88"/>
        <end position="242"/>
    </location>
</feature>
<dbReference type="Gene3D" id="1.20.144.10">
    <property type="entry name" value="Phosphatidic acid phosphatase type 2/haloperoxidase"/>
    <property type="match status" value="1"/>
</dbReference>
<feature type="transmembrane region" description="Helical" evidence="6">
    <location>
        <begin position="227"/>
        <end position="247"/>
    </location>
</feature>